<dbReference type="AlphaFoldDB" id="A0A917L1A6"/>
<dbReference type="Proteomes" id="UP000661507">
    <property type="component" value="Unassembled WGS sequence"/>
</dbReference>
<keyword evidence="4" id="KW-1185">Reference proteome</keyword>
<gene>
    <name evidence="3" type="ORF">GCM10011320_51960</name>
</gene>
<feature type="domain" description="Activator of Hsp90 ATPase homologue 1/2-like C-terminal" evidence="2">
    <location>
        <begin position="28"/>
        <end position="150"/>
    </location>
</feature>
<evidence type="ECO:0000313" key="4">
    <source>
        <dbReference type="Proteomes" id="UP000661507"/>
    </source>
</evidence>
<dbReference type="RefSeq" id="WP_188972343.1">
    <property type="nucleotide sequence ID" value="NZ_BMKW01000016.1"/>
</dbReference>
<comment type="similarity">
    <text evidence="1">Belongs to the AHA1 family.</text>
</comment>
<dbReference type="CDD" id="cd08899">
    <property type="entry name" value="SRPBCC_CalC_Aha1-like_6"/>
    <property type="match status" value="1"/>
</dbReference>
<name>A0A917L1A6_9PROT</name>
<evidence type="ECO:0000259" key="2">
    <source>
        <dbReference type="Pfam" id="PF08327"/>
    </source>
</evidence>
<evidence type="ECO:0000256" key="1">
    <source>
        <dbReference type="ARBA" id="ARBA00006817"/>
    </source>
</evidence>
<dbReference type="SUPFAM" id="SSF55961">
    <property type="entry name" value="Bet v1-like"/>
    <property type="match status" value="1"/>
</dbReference>
<accession>A0A917L1A6</accession>
<proteinExistence type="inferred from homology"/>
<protein>
    <submittedName>
        <fullName evidence="3">ATPase</fullName>
    </submittedName>
</protein>
<evidence type="ECO:0000313" key="3">
    <source>
        <dbReference type="EMBL" id="GGJ37971.1"/>
    </source>
</evidence>
<organism evidence="3 4">
    <name type="scientific">Neoroseomonas lacus</name>
    <dbReference type="NCBI Taxonomy" id="287609"/>
    <lineage>
        <taxon>Bacteria</taxon>
        <taxon>Pseudomonadati</taxon>
        <taxon>Pseudomonadota</taxon>
        <taxon>Alphaproteobacteria</taxon>
        <taxon>Acetobacterales</taxon>
        <taxon>Acetobacteraceae</taxon>
        <taxon>Neoroseomonas</taxon>
    </lineage>
</organism>
<dbReference type="InterPro" id="IPR013538">
    <property type="entry name" value="ASHA1/2-like_C"/>
</dbReference>
<dbReference type="Gene3D" id="3.30.530.20">
    <property type="match status" value="1"/>
</dbReference>
<dbReference type="Pfam" id="PF08327">
    <property type="entry name" value="AHSA1"/>
    <property type="match status" value="1"/>
</dbReference>
<dbReference type="InterPro" id="IPR023393">
    <property type="entry name" value="START-like_dom_sf"/>
</dbReference>
<dbReference type="EMBL" id="BMKW01000016">
    <property type="protein sequence ID" value="GGJ37971.1"/>
    <property type="molecule type" value="Genomic_DNA"/>
</dbReference>
<reference evidence="3" key="2">
    <citation type="submission" date="2020-09" db="EMBL/GenBank/DDBJ databases">
        <authorList>
            <person name="Sun Q."/>
            <person name="Zhou Y."/>
        </authorList>
    </citation>
    <scope>NUCLEOTIDE SEQUENCE</scope>
    <source>
        <strain evidence="3">CGMCC 1.3617</strain>
    </source>
</reference>
<comment type="caution">
    <text evidence="3">The sequence shown here is derived from an EMBL/GenBank/DDBJ whole genome shotgun (WGS) entry which is preliminary data.</text>
</comment>
<sequence>MNDLAPRDAYGVLTEPATLTIQRRLPGPVERVWAYLTESDLRRQWLAEGEMELKLGASFELVWHNDALTTPPGTRPEGFGTEHRMRSTITALDPPRLLSITWGSSGGVTFELEPRGSDVLLTVTHHRLPDRNMMLMVGAGWHMHLDVLVARATGRETEPFWDGWVRLKQEYDRRLPA</sequence>
<reference evidence="3" key="1">
    <citation type="journal article" date="2014" name="Int. J. Syst. Evol. Microbiol.">
        <title>Complete genome sequence of Corynebacterium casei LMG S-19264T (=DSM 44701T), isolated from a smear-ripened cheese.</title>
        <authorList>
            <consortium name="US DOE Joint Genome Institute (JGI-PGF)"/>
            <person name="Walter F."/>
            <person name="Albersmeier A."/>
            <person name="Kalinowski J."/>
            <person name="Ruckert C."/>
        </authorList>
    </citation>
    <scope>NUCLEOTIDE SEQUENCE</scope>
    <source>
        <strain evidence="3">CGMCC 1.3617</strain>
    </source>
</reference>